<evidence type="ECO:0000313" key="1">
    <source>
        <dbReference type="EMBL" id="MBB2502181.1"/>
    </source>
</evidence>
<dbReference type="RefSeq" id="WP_183125051.1">
    <property type="nucleotide sequence ID" value="NZ_JACJHR010000035.1"/>
</dbReference>
<dbReference type="AlphaFoldDB" id="A0A8E1W1E3"/>
<reference evidence="1 2" key="1">
    <citation type="submission" date="2020-08" db="EMBL/GenBank/DDBJ databases">
        <title>Amycolatopsis echigonensis JCM 21831.</title>
        <authorList>
            <person name="Tedsree N."/>
            <person name="Kuncharoen N."/>
            <person name="Likhitwitayawuid K."/>
            <person name="Tanasupawat S."/>
        </authorList>
    </citation>
    <scope>NUCLEOTIDE SEQUENCE [LARGE SCALE GENOMIC DNA]</scope>
    <source>
        <strain evidence="1 2">JCM 21831</strain>
    </source>
</reference>
<organism evidence="1 2">
    <name type="scientific">Amycolatopsis echigonensis</name>
    <dbReference type="NCBI Taxonomy" id="2576905"/>
    <lineage>
        <taxon>Bacteria</taxon>
        <taxon>Bacillati</taxon>
        <taxon>Actinomycetota</taxon>
        <taxon>Actinomycetes</taxon>
        <taxon>Pseudonocardiales</taxon>
        <taxon>Pseudonocardiaceae</taxon>
        <taxon>Amycolatopsis</taxon>
    </lineage>
</organism>
<sequence length="125" mass="13522">MLDQDPDAVAAEGAARPRSELLDAWHGQDIFDTAGVEHRPTDRLKRIAALGVAGRGLSFYAAQLPLPTEPIRVELTGPDGAVWAWGPDDAAQPIPGQRKGFRLRITQRRTLDETSLAAIGDDART</sequence>
<name>A0A8E1W1E3_9PSEU</name>
<dbReference type="Proteomes" id="UP000550260">
    <property type="component" value="Unassembled WGS sequence"/>
</dbReference>
<proteinExistence type="predicted"/>
<comment type="caution">
    <text evidence="1">The sequence shown here is derived from an EMBL/GenBank/DDBJ whole genome shotgun (WGS) entry which is preliminary data.</text>
</comment>
<dbReference type="EMBL" id="JACJHR010000035">
    <property type="protein sequence ID" value="MBB2502181.1"/>
    <property type="molecule type" value="Genomic_DNA"/>
</dbReference>
<evidence type="ECO:0000313" key="2">
    <source>
        <dbReference type="Proteomes" id="UP000550260"/>
    </source>
</evidence>
<gene>
    <name evidence="1" type="ORF">H5411_23985</name>
</gene>
<protein>
    <submittedName>
        <fullName evidence="1">Uncharacterized protein</fullName>
    </submittedName>
</protein>
<accession>A0A8E1W1E3</accession>